<keyword evidence="1" id="KW-1133">Transmembrane helix</keyword>
<evidence type="ECO:0000256" key="1">
    <source>
        <dbReference type="SAM" id="Phobius"/>
    </source>
</evidence>
<organism evidence="2 3">
    <name type="scientific">Diploptera punctata</name>
    <name type="common">Pacific beetle cockroach</name>
    <dbReference type="NCBI Taxonomy" id="6984"/>
    <lineage>
        <taxon>Eukaryota</taxon>
        <taxon>Metazoa</taxon>
        <taxon>Ecdysozoa</taxon>
        <taxon>Arthropoda</taxon>
        <taxon>Hexapoda</taxon>
        <taxon>Insecta</taxon>
        <taxon>Pterygota</taxon>
        <taxon>Neoptera</taxon>
        <taxon>Polyneoptera</taxon>
        <taxon>Dictyoptera</taxon>
        <taxon>Blattodea</taxon>
        <taxon>Blaberoidea</taxon>
        <taxon>Blaberidae</taxon>
        <taxon>Diplopterinae</taxon>
        <taxon>Diploptera</taxon>
    </lineage>
</organism>
<feature type="transmembrane region" description="Helical" evidence="1">
    <location>
        <begin position="12"/>
        <end position="30"/>
    </location>
</feature>
<gene>
    <name evidence="2" type="ORF">L9F63_012320</name>
</gene>
<protein>
    <submittedName>
        <fullName evidence="2">Uncharacterized protein</fullName>
    </submittedName>
</protein>
<feature type="non-terminal residue" evidence="2">
    <location>
        <position position="110"/>
    </location>
</feature>
<evidence type="ECO:0000313" key="2">
    <source>
        <dbReference type="EMBL" id="KAJ9596623.1"/>
    </source>
</evidence>
<keyword evidence="1" id="KW-0812">Transmembrane</keyword>
<keyword evidence="1" id="KW-0472">Membrane</keyword>
<reference evidence="2" key="1">
    <citation type="journal article" date="2023" name="IScience">
        <title>Live-bearing cockroach genome reveals convergent evolutionary mechanisms linked to viviparity in insects and beyond.</title>
        <authorList>
            <person name="Fouks B."/>
            <person name="Harrison M.C."/>
            <person name="Mikhailova A.A."/>
            <person name="Marchal E."/>
            <person name="English S."/>
            <person name="Carruthers M."/>
            <person name="Jennings E.C."/>
            <person name="Chiamaka E.L."/>
            <person name="Frigard R.A."/>
            <person name="Pippel M."/>
            <person name="Attardo G.M."/>
            <person name="Benoit J.B."/>
            <person name="Bornberg-Bauer E."/>
            <person name="Tobe S.S."/>
        </authorList>
    </citation>
    <scope>NUCLEOTIDE SEQUENCE</scope>
    <source>
        <strain evidence="2">Stay&amp;Tobe</strain>
    </source>
</reference>
<comment type="caution">
    <text evidence="2">The sequence shown here is derived from an EMBL/GenBank/DDBJ whole genome shotgun (WGS) entry which is preliminary data.</text>
</comment>
<keyword evidence="3" id="KW-1185">Reference proteome</keyword>
<dbReference type="AlphaFoldDB" id="A0AAD8ENF6"/>
<sequence>RRIDNPRSCRSGFILEALYIYIYIYLKFTLAPINTFSLDEGIHQDSTIKEYEEKKDGKKVIEEIKTHSGCYCSAYSTLFFRGGYRSQIEKFSRTSIHELLVESPKLDSPK</sequence>
<reference evidence="2" key="2">
    <citation type="submission" date="2023-05" db="EMBL/GenBank/DDBJ databases">
        <authorList>
            <person name="Fouks B."/>
        </authorList>
    </citation>
    <scope>NUCLEOTIDE SEQUENCE</scope>
    <source>
        <strain evidence="2">Stay&amp;Tobe</strain>
        <tissue evidence="2">Testes</tissue>
    </source>
</reference>
<name>A0AAD8ENF6_DIPPU</name>
<evidence type="ECO:0000313" key="3">
    <source>
        <dbReference type="Proteomes" id="UP001233999"/>
    </source>
</evidence>
<dbReference type="EMBL" id="JASPKZ010001977">
    <property type="protein sequence ID" value="KAJ9596623.1"/>
    <property type="molecule type" value="Genomic_DNA"/>
</dbReference>
<proteinExistence type="predicted"/>
<accession>A0AAD8ENF6</accession>
<feature type="non-terminal residue" evidence="2">
    <location>
        <position position="1"/>
    </location>
</feature>
<dbReference type="Proteomes" id="UP001233999">
    <property type="component" value="Unassembled WGS sequence"/>
</dbReference>